<gene>
    <name evidence="1" type="ORF">WJ96_01455</name>
</gene>
<protein>
    <submittedName>
        <fullName evidence="1">Uncharacterized protein</fullName>
    </submittedName>
</protein>
<organism evidence="1 2">
    <name type="scientific">Burkholderia ubonensis</name>
    <dbReference type="NCBI Taxonomy" id="101571"/>
    <lineage>
        <taxon>Bacteria</taxon>
        <taxon>Pseudomonadati</taxon>
        <taxon>Pseudomonadota</taxon>
        <taxon>Betaproteobacteria</taxon>
        <taxon>Burkholderiales</taxon>
        <taxon>Burkholderiaceae</taxon>
        <taxon>Burkholderia</taxon>
        <taxon>Burkholderia cepacia complex</taxon>
    </lineage>
</organism>
<dbReference type="Proteomes" id="UP000056453">
    <property type="component" value="Unassembled WGS sequence"/>
</dbReference>
<reference evidence="1 2" key="1">
    <citation type="submission" date="2015-11" db="EMBL/GenBank/DDBJ databases">
        <title>Expanding the genomic diversity of Burkholderia species for the development of highly accurate diagnostics.</title>
        <authorList>
            <person name="Sahl J."/>
            <person name="Keim P."/>
            <person name="Wagner D."/>
        </authorList>
    </citation>
    <scope>NUCLEOTIDE SEQUENCE [LARGE SCALE GENOMIC DNA]</scope>
    <source>
        <strain evidence="1 2">MSMB1808WGS</strain>
    </source>
</reference>
<keyword evidence="2" id="KW-1185">Reference proteome</keyword>
<sequence length="111" mass="12129">MTITYEILMGEGLKRVEGEPVVIKNALGMTFGVHRNRFRIDGDDKLYVVSNIESGMLAGNGASSKEAISCARKRIRNAVRRSAMAKIFEAGMRTREAVVAGRGVQNREGDA</sequence>
<dbReference type="AlphaFoldDB" id="A0AAW3MME6"/>
<evidence type="ECO:0000313" key="1">
    <source>
        <dbReference type="EMBL" id="KVP87660.1"/>
    </source>
</evidence>
<evidence type="ECO:0000313" key="2">
    <source>
        <dbReference type="Proteomes" id="UP000056453"/>
    </source>
</evidence>
<comment type="caution">
    <text evidence="1">The sequence shown here is derived from an EMBL/GenBank/DDBJ whole genome shotgun (WGS) entry which is preliminary data.</text>
</comment>
<accession>A0AAW3MME6</accession>
<dbReference type="EMBL" id="LPBJ01000104">
    <property type="protein sequence ID" value="KVP87660.1"/>
    <property type="molecule type" value="Genomic_DNA"/>
</dbReference>
<name>A0AAW3MME6_9BURK</name>
<dbReference type="RefSeq" id="WP_059956963.1">
    <property type="nucleotide sequence ID" value="NZ_LPBJ01000104.1"/>
</dbReference>
<proteinExistence type="predicted"/>